<comment type="caution">
    <text evidence="1">The sequence shown here is derived from an EMBL/GenBank/DDBJ whole genome shotgun (WGS) entry which is preliminary data.</text>
</comment>
<evidence type="ECO:0000313" key="1">
    <source>
        <dbReference type="EMBL" id="KAA6359114.1"/>
    </source>
</evidence>
<sequence length="105" mass="11898">MQVLIEAVGCCGGTGEQCGKVTKDALLDIFNLFYPLQPDRNLFARHSELVKQIYEDIEEQGGTEDCVSNLYHTWLNVNDNVMSNAHLAMKTIFNVCRDRSNKDDE</sequence>
<protein>
    <submittedName>
        <fullName evidence="1">Uncharacterized protein</fullName>
    </submittedName>
</protein>
<organism evidence="1 2">
    <name type="scientific">Streblomastix strix</name>
    <dbReference type="NCBI Taxonomy" id="222440"/>
    <lineage>
        <taxon>Eukaryota</taxon>
        <taxon>Metamonada</taxon>
        <taxon>Preaxostyla</taxon>
        <taxon>Oxymonadida</taxon>
        <taxon>Streblomastigidae</taxon>
        <taxon>Streblomastix</taxon>
    </lineage>
</organism>
<reference evidence="1 2" key="1">
    <citation type="submission" date="2019-03" db="EMBL/GenBank/DDBJ databases">
        <title>Single cell metagenomics reveals metabolic interactions within the superorganism composed of flagellate Streblomastix strix and complex community of Bacteroidetes bacteria on its surface.</title>
        <authorList>
            <person name="Treitli S.C."/>
            <person name="Kolisko M."/>
            <person name="Husnik F."/>
            <person name="Keeling P."/>
            <person name="Hampl V."/>
        </authorList>
    </citation>
    <scope>NUCLEOTIDE SEQUENCE [LARGE SCALE GENOMIC DNA]</scope>
    <source>
        <strain evidence="1">ST1C</strain>
    </source>
</reference>
<dbReference type="AlphaFoldDB" id="A0A5J4TL47"/>
<dbReference type="EMBL" id="SNRW01028896">
    <property type="protein sequence ID" value="KAA6359114.1"/>
    <property type="molecule type" value="Genomic_DNA"/>
</dbReference>
<proteinExistence type="predicted"/>
<gene>
    <name evidence="1" type="ORF">EZS28_045359</name>
</gene>
<evidence type="ECO:0000313" key="2">
    <source>
        <dbReference type="Proteomes" id="UP000324800"/>
    </source>
</evidence>
<dbReference type="Proteomes" id="UP000324800">
    <property type="component" value="Unassembled WGS sequence"/>
</dbReference>
<accession>A0A5J4TL47</accession>
<name>A0A5J4TL47_9EUKA</name>